<dbReference type="EnsemblProtists" id="EOD18075">
    <property type="protein sequence ID" value="EOD18075"/>
    <property type="gene ID" value="EMIHUDRAFT_349838"/>
</dbReference>
<name>A0A0D3J3J0_EMIH1</name>
<proteinExistence type="predicted"/>
<dbReference type="KEGG" id="ehx:EMIHUDRAFT_349838"/>
<reference evidence="1" key="2">
    <citation type="submission" date="2024-10" db="UniProtKB">
        <authorList>
            <consortium name="EnsemblProtists"/>
        </authorList>
    </citation>
    <scope>IDENTIFICATION</scope>
</reference>
<dbReference type="HOGENOM" id="CLU_2854372_0_0_1"/>
<reference evidence="2" key="1">
    <citation type="journal article" date="2013" name="Nature">
        <title>Pan genome of the phytoplankton Emiliania underpins its global distribution.</title>
        <authorList>
            <person name="Read B.A."/>
            <person name="Kegel J."/>
            <person name="Klute M.J."/>
            <person name="Kuo A."/>
            <person name="Lefebvre S.C."/>
            <person name="Maumus F."/>
            <person name="Mayer C."/>
            <person name="Miller J."/>
            <person name="Monier A."/>
            <person name="Salamov A."/>
            <person name="Young J."/>
            <person name="Aguilar M."/>
            <person name="Claverie J.M."/>
            <person name="Frickenhaus S."/>
            <person name="Gonzalez K."/>
            <person name="Herman E.K."/>
            <person name="Lin Y.C."/>
            <person name="Napier J."/>
            <person name="Ogata H."/>
            <person name="Sarno A.F."/>
            <person name="Shmutz J."/>
            <person name="Schroeder D."/>
            <person name="de Vargas C."/>
            <person name="Verret F."/>
            <person name="von Dassow P."/>
            <person name="Valentin K."/>
            <person name="Van de Peer Y."/>
            <person name="Wheeler G."/>
            <person name="Dacks J.B."/>
            <person name="Delwiche C.F."/>
            <person name="Dyhrman S.T."/>
            <person name="Glockner G."/>
            <person name="John U."/>
            <person name="Richards T."/>
            <person name="Worden A.Z."/>
            <person name="Zhang X."/>
            <person name="Grigoriev I.V."/>
            <person name="Allen A.E."/>
            <person name="Bidle K."/>
            <person name="Borodovsky M."/>
            <person name="Bowler C."/>
            <person name="Brownlee C."/>
            <person name="Cock J.M."/>
            <person name="Elias M."/>
            <person name="Gladyshev V.N."/>
            <person name="Groth M."/>
            <person name="Guda C."/>
            <person name="Hadaegh A."/>
            <person name="Iglesias-Rodriguez M.D."/>
            <person name="Jenkins J."/>
            <person name="Jones B.M."/>
            <person name="Lawson T."/>
            <person name="Leese F."/>
            <person name="Lindquist E."/>
            <person name="Lobanov A."/>
            <person name="Lomsadze A."/>
            <person name="Malik S.B."/>
            <person name="Marsh M.E."/>
            <person name="Mackinder L."/>
            <person name="Mock T."/>
            <person name="Mueller-Roeber B."/>
            <person name="Pagarete A."/>
            <person name="Parker M."/>
            <person name="Probert I."/>
            <person name="Quesneville H."/>
            <person name="Raines C."/>
            <person name="Rensing S.A."/>
            <person name="Riano-Pachon D.M."/>
            <person name="Richier S."/>
            <person name="Rokitta S."/>
            <person name="Shiraiwa Y."/>
            <person name="Soanes D.M."/>
            <person name="van der Giezen M."/>
            <person name="Wahlund T.M."/>
            <person name="Williams B."/>
            <person name="Wilson W."/>
            <person name="Wolfe G."/>
            <person name="Wurch L.L."/>
        </authorList>
    </citation>
    <scope>NUCLEOTIDE SEQUENCE</scope>
</reference>
<dbReference type="GeneID" id="19046076"/>
<protein>
    <submittedName>
        <fullName evidence="1">Uncharacterized protein</fullName>
    </submittedName>
</protein>
<dbReference type="PaxDb" id="2903-EOD18075"/>
<dbReference type="AlphaFoldDB" id="A0A0D3J3J0"/>
<accession>A0A0D3J3J0</accession>
<sequence>MLMPWPPRSDQSLVDYAVEVTAECEERVAEVLSEFSLPMWSFSREDALRLLAHPELCARLGLCVG</sequence>
<keyword evidence="2" id="KW-1185">Reference proteome</keyword>
<evidence type="ECO:0000313" key="1">
    <source>
        <dbReference type="EnsemblProtists" id="EOD18075"/>
    </source>
</evidence>
<dbReference type="Proteomes" id="UP000013827">
    <property type="component" value="Unassembled WGS sequence"/>
</dbReference>
<evidence type="ECO:0000313" key="2">
    <source>
        <dbReference type="Proteomes" id="UP000013827"/>
    </source>
</evidence>
<organism evidence="1 2">
    <name type="scientific">Emiliania huxleyi (strain CCMP1516)</name>
    <dbReference type="NCBI Taxonomy" id="280463"/>
    <lineage>
        <taxon>Eukaryota</taxon>
        <taxon>Haptista</taxon>
        <taxon>Haptophyta</taxon>
        <taxon>Prymnesiophyceae</taxon>
        <taxon>Isochrysidales</taxon>
        <taxon>Noelaerhabdaceae</taxon>
        <taxon>Emiliania</taxon>
    </lineage>
</organism>
<dbReference type="RefSeq" id="XP_005770504.1">
    <property type="nucleotide sequence ID" value="XM_005770447.1"/>
</dbReference>